<dbReference type="OrthoDB" id="9802846at2"/>
<evidence type="ECO:0000259" key="1">
    <source>
        <dbReference type="Pfam" id="PF04965"/>
    </source>
</evidence>
<dbReference type="SUPFAM" id="SSF160719">
    <property type="entry name" value="gpW/gp25-like"/>
    <property type="match status" value="1"/>
</dbReference>
<accession>A0A1G6WQU0</accession>
<evidence type="ECO:0000313" key="2">
    <source>
        <dbReference type="EMBL" id="SDD67597.1"/>
    </source>
</evidence>
<name>A0A1G6WQU0_9SPHI</name>
<sequence length="140" mass="16058">MEANIPFIGRGWSFPPHFDKASGTVEMLTDEVDIESSLHILFTTRLGERIMLPNYGCDLQNVVFEAVNLTLKTYIRDLIETAILYFEPRITLNSTEVDSSDDNEGVLLIKLNYTVRTTNSRYNYVFPFYKNEATSIMTSK</sequence>
<proteinExistence type="predicted"/>
<protein>
    <recommendedName>
        <fullName evidence="1">IraD/Gp25-like domain-containing protein</fullName>
    </recommendedName>
</protein>
<evidence type="ECO:0000313" key="3">
    <source>
        <dbReference type="Proteomes" id="UP000199072"/>
    </source>
</evidence>
<dbReference type="Pfam" id="PF04965">
    <property type="entry name" value="GPW_gp25"/>
    <property type="match status" value="1"/>
</dbReference>
<reference evidence="2 3" key="1">
    <citation type="submission" date="2016-10" db="EMBL/GenBank/DDBJ databases">
        <authorList>
            <person name="de Groot N.N."/>
        </authorList>
    </citation>
    <scope>NUCLEOTIDE SEQUENCE [LARGE SCALE GENOMIC DNA]</scope>
    <source>
        <strain evidence="2 3">47C3B</strain>
    </source>
</reference>
<dbReference type="InterPro" id="IPR007048">
    <property type="entry name" value="IraD/Gp25-like"/>
</dbReference>
<dbReference type="Proteomes" id="UP000199072">
    <property type="component" value="Unassembled WGS sequence"/>
</dbReference>
<dbReference type="STRING" id="1391627.SAMN05216464_102251"/>
<feature type="domain" description="IraD/Gp25-like" evidence="1">
    <location>
        <begin position="32"/>
        <end position="119"/>
    </location>
</feature>
<organism evidence="2 3">
    <name type="scientific">Mucilaginibacter pineti</name>
    <dbReference type="NCBI Taxonomy" id="1391627"/>
    <lineage>
        <taxon>Bacteria</taxon>
        <taxon>Pseudomonadati</taxon>
        <taxon>Bacteroidota</taxon>
        <taxon>Sphingobacteriia</taxon>
        <taxon>Sphingobacteriales</taxon>
        <taxon>Sphingobacteriaceae</taxon>
        <taxon>Mucilaginibacter</taxon>
    </lineage>
</organism>
<dbReference type="Gene3D" id="3.10.450.40">
    <property type="match status" value="1"/>
</dbReference>
<dbReference type="EMBL" id="FNAI01000002">
    <property type="protein sequence ID" value="SDD67597.1"/>
    <property type="molecule type" value="Genomic_DNA"/>
</dbReference>
<dbReference type="RefSeq" id="WP_091145892.1">
    <property type="nucleotide sequence ID" value="NZ_FNAI01000002.1"/>
</dbReference>
<dbReference type="AlphaFoldDB" id="A0A1G6WQU0"/>
<keyword evidence="3" id="KW-1185">Reference proteome</keyword>
<gene>
    <name evidence="2" type="ORF">SAMN05216464_102251</name>
</gene>